<protein>
    <submittedName>
        <fullName evidence="1">Uncharacterized protein</fullName>
    </submittedName>
</protein>
<dbReference type="AlphaFoldDB" id="A0A9N7ZF67"/>
<comment type="caution">
    <text evidence="1">The sequence shown here is derived from an EMBL/GenBank/DDBJ whole genome shotgun (WGS) entry which is preliminary data.</text>
</comment>
<gene>
    <name evidence="1" type="ORF">PLEPLA_LOCUS48962</name>
</gene>
<keyword evidence="2" id="KW-1185">Reference proteome</keyword>
<sequence length="99" mass="11154">MSVHTDPTSVRAANLQDNGLCLLNARRLVAHSSEQLQAPHAKGTKPHGGQSAAGHWEAFFSFYYQLLQNLIKKDVCGLCQDHWELQEHLFLQIKEPQFG</sequence>
<accession>A0A9N7ZF67</accession>
<proteinExistence type="predicted"/>
<evidence type="ECO:0000313" key="1">
    <source>
        <dbReference type="EMBL" id="CAB1461087.1"/>
    </source>
</evidence>
<dbReference type="Proteomes" id="UP001153269">
    <property type="component" value="Unassembled WGS sequence"/>
</dbReference>
<dbReference type="EMBL" id="CADEAL010004508">
    <property type="protein sequence ID" value="CAB1461087.1"/>
    <property type="molecule type" value="Genomic_DNA"/>
</dbReference>
<name>A0A9N7ZF67_PLEPL</name>
<evidence type="ECO:0000313" key="2">
    <source>
        <dbReference type="Proteomes" id="UP001153269"/>
    </source>
</evidence>
<organism evidence="1 2">
    <name type="scientific">Pleuronectes platessa</name>
    <name type="common">European plaice</name>
    <dbReference type="NCBI Taxonomy" id="8262"/>
    <lineage>
        <taxon>Eukaryota</taxon>
        <taxon>Metazoa</taxon>
        <taxon>Chordata</taxon>
        <taxon>Craniata</taxon>
        <taxon>Vertebrata</taxon>
        <taxon>Euteleostomi</taxon>
        <taxon>Actinopterygii</taxon>
        <taxon>Neopterygii</taxon>
        <taxon>Teleostei</taxon>
        <taxon>Neoteleostei</taxon>
        <taxon>Acanthomorphata</taxon>
        <taxon>Carangaria</taxon>
        <taxon>Pleuronectiformes</taxon>
        <taxon>Pleuronectoidei</taxon>
        <taxon>Pleuronectidae</taxon>
        <taxon>Pleuronectes</taxon>
    </lineage>
</organism>
<reference evidence="1" key="1">
    <citation type="submission" date="2020-03" db="EMBL/GenBank/DDBJ databases">
        <authorList>
            <person name="Weist P."/>
        </authorList>
    </citation>
    <scope>NUCLEOTIDE SEQUENCE</scope>
</reference>